<name>A0ABZ2XLE8_9RHOO</name>
<dbReference type="SUPFAM" id="SSF46689">
    <property type="entry name" value="Homeodomain-like"/>
    <property type="match status" value="1"/>
</dbReference>
<dbReference type="InterPro" id="IPR011006">
    <property type="entry name" value="CheY-like_superfamily"/>
</dbReference>
<accession>A0ABZ2XLE8</accession>
<keyword evidence="5" id="KW-0804">Transcription</keyword>
<dbReference type="SUPFAM" id="SSF52172">
    <property type="entry name" value="CheY-like"/>
    <property type="match status" value="1"/>
</dbReference>
<evidence type="ECO:0000313" key="10">
    <source>
        <dbReference type="Proteomes" id="UP001479520"/>
    </source>
</evidence>
<dbReference type="InterPro" id="IPR025944">
    <property type="entry name" value="Sigma_54_int_dom_CS"/>
</dbReference>
<dbReference type="PROSITE" id="PS00675">
    <property type="entry name" value="SIGMA54_INTERACT_1"/>
    <property type="match status" value="1"/>
</dbReference>
<dbReference type="RefSeq" id="WP_341744023.1">
    <property type="nucleotide sequence ID" value="NZ_CP151406.1"/>
</dbReference>
<dbReference type="Proteomes" id="UP001479520">
    <property type="component" value="Chromosome"/>
</dbReference>
<feature type="domain" description="Response regulatory" evidence="8">
    <location>
        <begin position="11"/>
        <end position="129"/>
    </location>
</feature>
<dbReference type="Gene3D" id="3.40.50.300">
    <property type="entry name" value="P-loop containing nucleotide triphosphate hydrolases"/>
    <property type="match status" value="1"/>
</dbReference>
<evidence type="ECO:0000259" key="8">
    <source>
        <dbReference type="PROSITE" id="PS50110"/>
    </source>
</evidence>
<gene>
    <name evidence="9" type="ORF">AADV58_02745</name>
</gene>
<dbReference type="PROSITE" id="PS00676">
    <property type="entry name" value="SIGMA54_INTERACT_2"/>
    <property type="match status" value="1"/>
</dbReference>
<dbReference type="EMBL" id="CP151406">
    <property type="protein sequence ID" value="WZJ22086.1"/>
    <property type="molecule type" value="Genomic_DNA"/>
</dbReference>
<dbReference type="SMART" id="SM00382">
    <property type="entry name" value="AAA"/>
    <property type="match status" value="1"/>
</dbReference>
<dbReference type="PANTHER" id="PTHR32071">
    <property type="entry name" value="TRANSCRIPTIONAL REGULATORY PROTEIN"/>
    <property type="match status" value="1"/>
</dbReference>
<evidence type="ECO:0000256" key="5">
    <source>
        <dbReference type="ARBA" id="ARBA00023163"/>
    </source>
</evidence>
<dbReference type="SUPFAM" id="SSF52540">
    <property type="entry name" value="P-loop containing nucleoside triphosphate hydrolases"/>
    <property type="match status" value="1"/>
</dbReference>
<evidence type="ECO:0000259" key="7">
    <source>
        <dbReference type="PROSITE" id="PS50045"/>
    </source>
</evidence>
<dbReference type="Gene3D" id="1.10.8.60">
    <property type="match status" value="1"/>
</dbReference>
<keyword evidence="10" id="KW-1185">Reference proteome</keyword>
<dbReference type="PANTHER" id="PTHR32071:SF117">
    <property type="entry name" value="PTS-DEPENDENT DIHYDROXYACETONE KINASE OPERON REGULATORY PROTEIN-RELATED"/>
    <property type="match status" value="1"/>
</dbReference>
<dbReference type="InterPro" id="IPR003593">
    <property type="entry name" value="AAA+_ATPase"/>
</dbReference>
<dbReference type="PROSITE" id="PS50110">
    <property type="entry name" value="RESPONSE_REGULATORY"/>
    <property type="match status" value="1"/>
</dbReference>
<reference evidence="9 10" key="1">
    <citation type="submission" date="2024-04" db="EMBL/GenBank/DDBJ databases">
        <title>Dissimilatory iodate-reducing microorganisms contribute to the enrichment of iodine in groundwater.</title>
        <authorList>
            <person name="Jiang Z."/>
        </authorList>
    </citation>
    <scope>NUCLEOTIDE SEQUENCE [LARGE SCALE GENOMIC DNA]</scope>
    <source>
        <strain evidence="9 10">NCP973</strain>
    </source>
</reference>
<feature type="domain" description="Sigma-54 factor interaction" evidence="7">
    <location>
        <begin position="173"/>
        <end position="403"/>
    </location>
</feature>
<dbReference type="Pfam" id="PF25601">
    <property type="entry name" value="AAA_lid_14"/>
    <property type="match status" value="1"/>
</dbReference>
<dbReference type="InterPro" id="IPR025662">
    <property type="entry name" value="Sigma_54_int_dom_ATP-bd_1"/>
</dbReference>
<dbReference type="InterPro" id="IPR001789">
    <property type="entry name" value="Sig_transdc_resp-reg_receiver"/>
</dbReference>
<dbReference type="InterPro" id="IPR027417">
    <property type="entry name" value="P-loop_NTPase"/>
</dbReference>
<dbReference type="PRINTS" id="PR01590">
    <property type="entry name" value="HTHFIS"/>
</dbReference>
<organism evidence="9 10">
    <name type="scientific">Azonexus hydrophilus</name>
    <dbReference type="NCBI Taxonomy" id="418702"/>
    <lineage>
        <taxon>Bacteria</taxon>
        <taxon>Pseudomonadati</taxon>
        <taxon>Pseudomonadota</taxon>
        <taxon>Betaproteobacteria</taxon>
        <taxon>Rhodocyclales</taxon>
        <taxon>Azonexaceae</taxon>
        <taxon>Azonexus</taxon>
    </lineage>
</organism>
<dbReference type="InterPro" id="IPR009057">
    <property type="entry name" value="Homeodomain-like_sf"/>
</dbReference>
<feature type="modified residue" description="4-aspartylphosphate" evidence="6">
    <location>
        <position position="63"/>
    </location>
</feature>
<proteinExistence type="predicted"/>
<dbReference type="InterPro" id="IPR002078">
    <property type="entry name" value="Sigma_54_int"/>
</dbReference>
<keyword evidence="1" id="KW-0547">Nucleotide-binding</keyword>
<dbReference type="Gene3D" id="1.10.10.60">
    <property type="entry name" value="Homeodomain-like"/>
    <property type="match status" value="1"/>
</dbReference>
<evidence type="ECO:0000256" key="3">
    <source>
        <dbReference type="ARBA" id="ARBA00023015"/>
    </source>
</evidence>
<keyword evidence="2" id="KW-0067">ATP-binding</keyword>
<keyword evidence="3" id="KW-0805">Transcription regulation</keyword>
<evidence type="ECO:0000256" key="2">
    <source>
        <dbReference type="ARBA" id="ARBA00022840"/>
    </source>
</evidence>
<dbReference type="InterPro" id="IPR058031">
    <property type="entry name" value="AAA_lid_NorR"/>
</dbReference>
<dbReference type="Pfam" id="PF00158">
    <property type="entry name" value="Sigma54_activat"/>
    <property type="match status" value="1"/>
</dbReference>
<protein>
    <submittedName>
        <fullName evidence="9">Sigma-54 dependent transcriptional regulator</fullName>
    </submittedName>
</protein>
<dbReference type="CDD" id="cd00009">
    <property type="entry name" value="AAA"/>
    <property type="match status" value="1"/>
</dbReference>
<dbReference type="SMART" id="SM00448">
    <property type="entry name" value="REC"/>
    <property type="match status" value="1"/>
</dbReference>
<keyword evidence="6" id="KW-0597">Phosphoprotein</keyword>
<evidence type="ECO:0000313" key="9">
    <source>
        <dbReference type="EMBL" id="WZJ22086.1"/>
    </source>
</evidence>
<dbReference type="Gene3D" id="3.40.50.2300">
    <property type="match status" value="1"/>
</dbReference>
<evidence type="ECO:0000256" key="1">
    <source>
        <dbReference type="ARBA" id="ARBA00022741"/>
    </source>
</evidence>
<dbReference type="PROSITE" id="PS00688">
    <property type="entry name" value="SIGMA54_INTERACT_3"/>
    <property type="match status" value="1"/>
</dbReference>
<dbReference type="Pfam" id="PF00072">
    <property type="entry name" value="Response_reg"/>
    <property type="match status" value="1"/>
</dbReference>
<sequence>MSLPVLRRLPAVLVVDDELRSQEALRRTLEEDFEVFCASSADEGMSILEMEEGTAGIRVILCDQRMPGTTGVQFLKEVRQRWPDIVRIILSGYTDAEDIISGVNEAGIWQYLLKPWQPEQLLLTLQRAAEVWRLQQENQRLSLDLRTAEPVLRRRVDSKQDKARKVFGLAALVRGPGSPLDPVCDLVGRIAPYDLSVMVTGESGTGKEMVARAIHYESNRADKPFITENCGAVPDTLLESELFGYKRGAFTGAVDDRIGLFQQADGGTLFLDEIGETSPAFQVKLLRALQEGEFRPLGSNKSVSVDVRVIAATNRDLDEDVRTGRFREDLYYRLATIPVHVPPLRQRPMDLPLLAARILEQSCAALGKKPVAGFAAEVLAVFAAYSWPGNVRELQNEILRMVALADGPTLGAGLLSPRLRQAPAVDAGSVGASWTDGLSGNLRERMEQLELRVLQAAMQRHHGNKSRAARELGLSRVGLRAKLARYGLADEGQGGE</sequence>
<evidence type="ECO:0000256" key="4">
    <source>
        <dbReference type="ARBA" id="ARBA00023125"/>
    </source>
</evidence>
<dbReference type="CDD" id="cd17596">
    <property type="entry name" value="REC_HupR"/>
    <property type="match status" value="1"/>
</dbReference>
<dbReference type="PROSITE" id="PS50045">
    <property type="entry name" value="SIGMA54_INTERACT_4"/>
    <property type="match status" value="1"/>
</dbReference>
<evidence type="ECO:0000256" key="6">
    <source>
        <dbReference type="PROSITE-ProRule" id="PRU00169"/>
    </source>
</evidence>
<dbReference type="InterPro" id="IPR025943">
    <property type="entry name" value="Sigma_54_int_dom_ATP-bd_2"/>
</dbReference>
<dbReference type="Pfam" id="PF02954">
    <property type="entry name" value="HTH_8"/>
    <property type="match status" value="1"/>
</dbReference>
<dbReference type="InterPro" id="IPR002197">
    <property type="entry name" value="HTH_Fis"/>
</dbReference>
<keyword evidence="4" id="KW-0238">DNA-binding</keyword>